<dbReference type="NCBIfam" id="TIGR03639">
    <property type="entry name" value="cas1_NMENI"/>
    <property type="match status" value="1"/>
</dbReference>
<dbReference type="Gene3D" id="1.20.120.920">
    <property type="entry name" value="CRISPR-associated endonuclease Cas1, C-terminal domain"/>
    <property type="match status" value="1"/>
</dbReference>
<keyword evidence="5 10" id="KW-0460">Magnesium</keyword>
<dbReference type="InterPro" id="IPR050646">
    <property type="entry name" value="Cas1"/>
</dbReference>
<dbReference type="PANTHER" id="PTHR34353">
    <property type="entry name" value="CRISPR-ASSOCIATED ENDONUCLEASE CAS1 1"/>
    <property type="match status" value="1"/>
</dbReference>
<dbReference type="HAMAP" id="MF_01470">
    <property type="entry name" value="Cas1"/>
    <property type="match status" value="1"/>
</dbReference>
<dbReference type="GO" id="GO:0003677">
    <property type="term" value="F:DNA binding"/>
    <property type="evidence" value="ECO:0007669"/>
    <property type="project" value="UniProtKB-KW"/>
</dbReference>
<evidence type="ECO:0000313" key="11">
    <source>
        <dbReference type="EMBL" id="MSS01354.1"/>
    </source>
</evidence>
<dbReference type="EMBL" id="VUMM01000006">
    <property type="protein sequence ID" value="MSS01354.1"/>
    <property type="molecule type" value="Genomic_DNA"/>
</dbReference>
<sequence length="299" mass="34952">MGHRVIYVERCEYLRLYLDNLKVEIKENEILFPIADIQILVIDNYKSHLSVPLINKLTENNVCTILCGVDHLPKSYVLPMNGHFSSSGNIEKQIEWNPYKKEELHALIVKHKILNQIEILKENNRSFEVCQKLYQFVDEVQLGDCTNREGLAAKMYFRALFGNDFIRFEEDVINAGLNYGYSIFRSLITSIIVAKGYLANLGIFHKGKTNMFNLSDDIIEVFRPIVDNYVYNHLMDEILFKQQHREDLINLTNYKVKIDGRKQTIANAINIYLDSIFKYLNEEEEFVIFPDPVLFPNDI</sequence>
<dbReference type="Proteomes" id="UP000470082">
    <property type="component" value="Unassembled WGS sequence"/>
</dbReference>
<organism evidence="11 12">
    <name type="scientific">Floccifex porci</name>
    <dbReference type="NCBI Taxonomy" id="2606629"/>
    <lineage>
        <taxon>Bacteria</taxon>
        <taxon>Bacillati</taxon>
        <taxon>Bacillota</taxon>
        <taxon>Erysipelotrichia</taxon>
        <taxon>Erysipelotrichales</taxon>
        <taxon>Erysipelotrichaceae</taxon>
        <taxon>Floccifex</taxon>
    </lineage>
</organism>
<dbReference type="PANTHER" id="PTHR34353:SF2">
    <property type="entry name" value="CRISPR-ASSOCIATED ENDONUCLEASE CAS1 1"/>
    <property type="match status" value="1"/>
</dbReference>
<comment type="caution">
    <text evidence="11">The sequence shown here is derived from an EMBL/GenBank/DDBJ whole genome shotgun (WGS) entry which is preliminary data.</text>
</comment>
<evidence type="ECO:0000256" key="9">
    <source>
        <dbReference type="ARBA" id="ARBA00038592"/>
    </source>
</evidence>
<dbReference type="GO" id="GO:0046872">
    <property type="term" value="F:metal ion binding"/>
    <property type="evidence" value="ECO:0007669"/>
    <property type="project" value="UniProtKB-UniRule"/>
</dbReference>
<comment type="subunit">
    <text evidence="9 10">Homodimer, forms a heterotetramer with a Cas2 homodimer.</text>
</comment>
<keyword evidence="2 10" id="KW-0479">Metal-binding</keyword>
<evidence type="ECO:0000256" key="2">
    <source>
        <dbReference type="ARBA" id="ARBA00022723"/>
    </source>
</evidence>
<dbReference type="AlphaFoldDB" id="A0A7X2T396"/>
<feature type="binding site" evidence="10">
    <location>
        <position position="205"/>
    </location>
    <ligand>
        <name>Mn(2+)</name>
        <dbReference type="ChEBI" id="CHEBI:29035"/>
    </ligand>
</feature>
<dbReference type="GO" id="GO:0051607">
    <property type="term" value="P:defense response to virus"/>
    <property type="evidence" value="ECO:0007669"/>
    <property type="project" value="UniProtKB-UniRule"/>
</dbReference>
<evidence type="ECO:0000256" key="4">
    <source>
        <dbReference type="ARBA" id="ARBA00022801"/>
    </source>
</evidence>
<evidence type="ECO:0000256" key="6">
    <source>
        <dbReference type="ARBA" id="ARBA00023118"/>
    </source>
</evidence>
<dbReference type="GO" id="GO:0016787">
    <property type="term" value="F:hydrolase activity"/>
    <property type="evidence" value="ECO:0007669"/>
    <property type="project" value="UniProtKB-KW"/>
</dbReference>
<comment type="cofactor">
    <cofactor evidence="10">
        <name>Mg(2+)</name>
        <dbReference type="ChEBI" id="CHEBI:18420"/>
    </cofactor>
    <cofactor evidence="10">
        <name>Mn(2+)</name>
        <dbReference type="ChEBI" id="CHEBI:29035"/>
    </cofactor>
</comment>
<gene>
    <name evidence="10 11" type="primary">cas1</name>
    <name evidence="11" type="ORF">FYJ50_04430</name>
</gene>
<accession>A0A7X2T396</accession>
<keyword evidence="8 10" id="KW-0464">Manganese</keyword>
<evidence type="ECO:0000313" key="12">
    <source>
        <dbReference type="Proteomes" id="UP000470082"/>
    </source>
</evidence>
<evidence type="ECO:0000256" key="8">
    <source>
        <dbReference type="ARBA" id="ARBA00023211"/>
    </source>
</evidence>
<evidence type="ECO:0000256" key="7">
    <source>
        <dbReference type="ARBA" id="ARBA00023125"/>
    </source>
</evidence>
<name>A0A7X2T396_9FIRM</name>
<dbReference type="GO" id="GO:0043571">
    <property type="term" value="P:maintenance of CRISPR repeat elements"/>
    <property type="evidence" value="ECO:0007669"/>
    <property type="project" value="UniProtKB-UniRule"/>
</dbReference>
<dbReference type="Pfam" id="PF01867">
    <property type="entry name" value="Cas_Cas1"/>
    <property type="match status" value="1"/>
</dbReference>
<comment type="function">
    <text evidence="10">CRISPR (clustered regularly interspaced short palindromic repeat), is an adaptive immune system that provides protection against mobile genetic elements (viruses, transposable elements and conjugative plasmids). CRISPR clusters contain spacers, sequences complementary to antecedent mobile elements, and target invading nucleic acids. CRISPR clusters are transcribed and processed into CRISPR RNA (crRNA). Acts as a dsDNA endonuclease. Involved in the integration of spacer DNA into the CRISPR cassette.</text>
</comment>
<comment type="similarity">
    <text evidence="10">Belongs to the CRISPR-associated endonuclease Cas1 family.</text>
</comment>
<dbReference type="InterPro" id="IPR042206">
    <property type="entry name" value="CRISPR-assoc_Cas1_C"/>
</dbReference>
<dbReference type="InterPro" id="IPR002729">
    <property type="entry name" value="CRISPR-assoc_Cas1"/>
</dbReference>
<dbReference type="EC" id="3.1.-.-" evidence="10"/>
<keyword evidence="4 10" id="KW-0378">Hydrolase</keyword>
<feature type="binding site" evidence="10">
    <location>
        <position position="149"/>
    </location>
    <ligand>
        <name>Mn(2+)</name>
        <dbReference type="ChEBI" id="CHEBI:29035"/>
    </ligand>
</feature>
<feature type="binding site" evidence="10">
    <location>
        <position position="220"/>
    </location>
    <ligand>
        <name>Mn(2+)</name>
        <dbReference type="ChEBI" id="CHEBI:29035"/>
    </ligand>
</feature>
<evidence type="ECO:0000256" key="3">
    <source>
        <dbReference type="ARBA" id="ARBA00022759"/>
    </source>
</evidence>
<reference evidence="11 12" key="1">
    <citation type="submission" date="2019-08" db="EMBL/GenBank/DDBJ databases">
        <title>In-depth cultivation of the pig gut microbiome towards novel bacterial diversity and tailored functional studies.</title>
        <authorList>
            <person name="Wylensek D."/>
            <person name="Hitch T.C.A."/>
            <person name="Clavel T."/>
        </authorList>
    </citation>
    <scope>NUCLEOTIDE SEQUENCE [LARGE SCALE GENOMIC DNA]</scope>
    <source>
        <strain evidence="11 12">LKV-178-WT-2G</strain>
    </source>
</reference>
<protein>
    <recommendedName>
        <fullName evidence="10">CRISPR-associated endonuclease Cas1</fullName>
        <ecNumber evidence="10">3.1.-.-</ecNumber>
    </recommendedName>
</protein>
<evidence type="ECO:0000256" key="10">
    <source>
        <dbReference type="HAMAP-Rule" id="MF_01470"/>
    </source>
</evidence>
<evidence type="ECO:0000256" key="5">
    <source>
        <dbReference type="ARBA" id="ARBA00022842"/>
    </source>
</evidence>
<keyword evidence="7 10" id="KW-0238">DNA-binding</keyword>
<evidence type="ECO:0000256" key="1">
    <source>
        <dbReference type="ARBA" id="ARBA00022722"/>
    </source>
</evidence>
<keyword evidence="6 10" id="KW-0051">Antiviral defense</keyword>
<proteinExistence type="inferred from homology"/>
<keyword evidence="12" id="KW-1185">Reference proteome</keyword>
<keyword evidence="3 10" id="KW-0255">Endonuclease</keyword>
<dbReference type="RefSeq" id="WP_154459859.1">
    <property type="nucleotide sequence ID" value="NZ_VUMM01000006.1"/>
</dbReference>
<dbReference type="GO" id="GO:0004520">
    <property type="term" value="F:DNA endonuclease activity"/>
    <property type="evidence" value="ECO:0007669"/>
    <property type="project" value="InterPro"/>
</dbReference>
<keyword evidence="1 10" id="KW-0540">Nuclease</keyword>
<dbReference type="InterPro" id="IPR019855">
    <property type="entry name" value="CRISPR-assoc_Cas1_NMENI"/>
</dbReference>